<name>A0A6J4P0N4_9ACTN</name>
<evidence type="ECO:0000256" key="1">
    <source>
        <dbReference type="ARBA" id="ARBA00022801"/>
    </source>
</evidence>
<sequence>MLRAVFLVAAGAVLVGLGVVSIVTAGGTPTAPAPRVADRSSPAPVEATTPARPAGRARTAHPERVPFEPTSVAFVDTSGRDTAAVDRVRTLADGVLELPPDPARMGWWEGGSSAGAPYGSVVLAGHLDSRELGVGFSALMSELDVGEQVVVTDDDQLMTYVVTDRFLQPSTSVAALAALFSDRGAARLVLLTCGGTYDQEAGAYSDNLVVEARPVGRPRAR</sequence>
<protein>
    <recommendedName>
        <fullName evidence="4">Peptidase C60, sortase A and B</fullName>
    </recommendedName>
</protein>
<dbReference type="GO" id="GO:0016787">
    <property type="term" value="F:hydrolase activity"/>
    <property type="evidence" value="ECO:0007669"/>
    <property type="project" value="UniProtKB-KW"/>
</dbReference>
<evidence type="ECO:0000256" key="2">
    <source>
        <dbReference type="SAM" id="MobiDB-lite"/>
    </source>
</evidence>
<evidence type="ECO:0008006" key="4">
    <source>
        <dbReference type="Google" id="ProtNLM"/>
    </source>
</evidence>
<feature type="compositionally biased region" description="Low complexity" evidence="2">
    <location>
        <begin position="47"/>
        <end position="57"/>
    </location>
</feature>
<dbReference type="RefSeq" id="WP_295659318.1">
    <property type="nucleotide sequence ID" value="NZ_CADCUP010000147.1"/>
</dbReference>
<dbReference type="Pfam" id="PF04203">
    <property type="entry name" value="Sortase"/>
    <property type="match status" value="1"/>
</dbReference>
<feature type="region of interest" description="Disordered" evidence="2">
    <location>
        <begin position="28"/>
        <end position="61"/>
    </location>
</feature>
<gene>
    <name evidence="3" type="ORF">AVDCRST_MAG06-2181</name>
</gene>
<dbReference type="EMBL" id="CADCUP010000147">
    <property type="protein sequence ID" value="CAA9400966.1"/>
    <property type="molecule type" value="Genomic_DNA"/>
</dbReference>
<organism evidence="3">
    <name type="scientific">uncultured Nocardioides sp</name>
    <dbReference type="NCBI Taxonomy" id="198441"/>
    <lineage>
        <taxon>Bacteria</taxon>
        <taxon>Bacillati</taxon>
        <taxon>Actinomycetota</taxon>
        <taxon>Actinomycetes</taxon>
        <taxon>Propionibacteriales</taxon>
        <taxon>Nocardioidaceae</taxon>
        <taxon>Nocardioides</taxon>
        <taxon>environmental samples</taxon>
    </lineage>
</organism>
<dbReference type="Gene3D" id="2.40.260.10">
    <property type="entry name" value="Sortase"/>
    <property type="match status" value="1"/>
</dbReference>
<dbReference type="InterPro" id="IPR005754">
    <property type="entry name" value="Sortase"/>
</dbReference>
<dbReference type="InterPro" id="IPR042001">
    <property type="entry name" value="Sortase_F"/>
</dbReference>
<dbReference type="SUPFAM" id="SSF63817">
    <property type="entry name" value="Sortase"/>
    <property type="match status" value="1"/>
</dbReference>
<dbReference type="InterPro" id="IPR023365">
    <property type="entry name" value="Sortase_dom-sf"/>
</dbReference>
<reference evidence="3" key="1">
    <citation type="submission" date="2020-02" db="EMBL/GenBank/DDBJ databases">
        <authorList>
            <person name="Meier V. D."/>
        </authorList>
    </citation>
    <scope>NUCLEOTIDE SEQUENCE</scope>
    <source>
        <strain evidence="3">AVDCRST_MAG06</strain>
    </source>
</reference>
<keyword evidence="1" id="KW-0378">Hydrolase</keyword>
<evidence type="ECO:0000313" key="3">
    <source>
        <dbReference type="EMBL" id="CAA9400966.1"/>
    </source>
</evidence>
<proteinExistence type="predicted"/>
<accession>A0A6J4P0N4</accession>
<dbReference type="AlphaFoldDB" id="A0A6J4P0N4"/>
<dbReference type="CDD" id="cd05829">
    <property type="entry name" value="Sortase_F"/>
    <property type="match status" value="1"/>
</dbReference>